<evidence type="ECO:0000256" key="3">
    <source>
        <dbReference type="ARBA" id="ARBA00023203"/>
    </source>
</evidence>
<dbReference type="SUPFAM" id="SSF117281">
    <property type="entry name" value="Kelch motif"/>
    <property type="match status" value="1"/>
</dbReference>
<evidence type="ECO:0000256" key="2">
    <source>
        <dbReference type="ARBA" id="ARBA00022737"/>
    </source>
</evidence>
<dbReference type="PANTHER" id="PTHR24412">
    <property type="entry name" value="KELCH PROTEIN"/>
    <property type="match status" value="1"/>
</dbReference>
<dbReference type="InterPro" id="IPR006652">
    <property type="entry name" value="Kelch_1"/>
</dbReference>
<dbReference type="GO" id="GO:0016567">
    <property type="term" value="P:protein ubiquitination"/>
    <property type="evidence" value="ECO:0007669"/>
    <property type="project" value="UniProtKB-UniPathway"/>
</dbReference>
<dbReference type="Gene3D" id="3.30.710.10">
    <property type="entry name" value="Potassium Channel Kv1.1, Chain A"/>
    <property type="match status" value="1"/>
</dbReference>
<keyword evidence="2" id="KW-0677">Repeat</keyword>
<dbReference type="Gene3D" id="2.120.10.80">
    <property type="entry name" value="Kelch-type beta propeller"/>
    <property type="match status" value="1"/>
</dbReference>
<evidence type="ECO:0000259" key="4">
    <source>
        <dbReference type="PROSITE" id="PS50097"/>
    </source>
</evidence>
<evidence type="ECO:0000313" key="5">
    <source>
        <dbReference type="EMBL" id="TRY68576.1"/>
    </source>
</evidence>
<dbReference type="SUPFAM" id="SSF54695">
    <property type="entry name" value="POZ domain"/>
    <property type="match status" value="1"/>
</dbReference>
<protein>
    <recommendedName>
        <fullName evidence="4">BTB domain-containing protein</fullName>
    </recommendedName>
</protein>
<accession>A0A553NT09</accession>
<dbReference type="AlphaFoldDB" id="A0A553NT09"/>
<comment type="caution">
    <text evidence="5">The sequence shown here is derived from an EMBL/GenBank/DDBJ whole genome shotgun (WGS) entry which is preliminary data.</text>
</comment>
<dbReference type="GO" id="GO:0003779">
    <property type="term" value="F:actin binding"/>
    <property type="evidence" value="ECO:0007669"/>
    <property type="project" value="UniProtKB-KW"/>
</dbReference>
<name>A0A553NT09_TIGCA</name>
<proteinExistence type="predicted"/>
<sequence length="195" mass="22152">MFVIEYPLFEGDESVFHAHRIVLASTIPYFHAMFTHDMVESTQREITIQGVEATSMEAMINFAYNDLLDEARDYHLMPERRPLLQSFKTKPRCCKEIVGVIYAVGGQTKSGNSLSTVEVYDPILGRWRNAEAMSMLRSRVGVAVMENRLYAIGGYNGTDRLNTVELDGIPDKCSVMTVHTLIAEQHLYNYCKFAL</sequence>
<dbReference type="PANTHER" id="PTHR24412:SF497">
    <property type="entry name" value="KELCH-LIKE PROTEIN 18"/>
    <property type="match status" value="1"/>
</dbReference>
<dbReference type="InterPro" id="IPR011333">
    <property type="entry name" value="SKP1/BTB/POZ_sf"/>
</dbReference>
<dbReference type="SMART" id="SM00612">
    <property type="entry name" value="Kelch"/>
    <property type="match status" value="1"/>
</dbReference>
<dbReference type="InterPro" id="IPR015915">
    <property type="entry name" value="Kelch-typ_b-propeller"/>
</dbReference>
<dbReference type="EMBL" id="VCGU01000010">
    <property type="protein sequence ID" value="TRY68576.1"/>
    <property type="molecule type" value="Genomic_DNA"/>
</dbReference>
<keyword evidence="6" id="KW-1185">Reference proteome</keyword>
<dbReference type="STRING" id="6832.A0A553NT09"/>
<evidence type="ECO:0000256" key="1">
    <source>
        <dbReference type="ARBA" id="ARBA00022441"/>
    </source>
</evidence>
<dbReference type="InterPro" id="IPR000210">
    <property type="entry name" value="BTB/POZ_dom"/>
</dbReference>
<dbReference type="Pfam" id="PF01344">
    <property type="entry name" value="Kelch_1"/>
    <property type="match status" value="2"/>
</dbReference>
<evidence type="ECO:0000313" key="6">
    <source>
        <dbReference type="Proteomes" id="UP000318571"/>
    </source>
</evidence>
<dbReference type="Proteomes" id="UP000318571">
    <property type="component" value="Chromosome 1"/>
</dbReference>
<reference evidence="5 6" key="1">
    <citation type="journal article" date="2018" name="Nat. Ecol. Evol.">
        <title>Genomic signatures of mitonuclear coevolution across populations of Tigriopus californicus.</title>
        <authorList>
            <person name="Barreto F.S."/>
            <person name="Watson E.T."/>
            <person name="Lima T.G."/>
            <person name="Willett C.S."/>
            <person name="Edmands S."/>
            <person name="Li W."/>
            <person name="Burton R.S."/>
        </authorList>
    </citation>
    <scope>NUCLEOTIDE SEQUENCE [LARGE SCALE GENOMIC DNA]</scope>
    <source>
        <strain evidence="5 6">San Diego</strain>
    </source>
</reference>
<dbReference type="Pfam" id="PF00651">
    <property type="entry name" value="BTB"/>
    <property type="match status" value="1"/>
</dbReference>
<dbReference type="UniPathway" id="UPA00143"/>
<dbReference type="PROSITE" id="PS50097">
    <property type="entry name" value="BTB"/>
    <property type="match status" value="1"/>
</dbReference>
<organism evidence="5 6">
    <name type="scientific">Tigriopus californicus</name>
    <name type="common">Marine copepod</name>
    <dbReference type="NCBI Taxonomy" id="6832"/>
    <lineage>
        <taxon>Eukaryota</taxon>
        <taxon>Metazoa</taxon>
        <taxon>Ecdysozoa</taxon>
        <taxon>Arthropoda</taxon>
        <taxon>Crustacea</taxon>
        <taxon>Multicrustacea</taxon>
        <taxon>Hexanauplia</taxon>
        <taxon>Copepoda</taxon>
        <taxon>Harpacticoida</taxon>
        <taxon>Harpacticidae</taxon>
        <taxon>Tigriopus</taxon>
    </lineage>
</organism>
<gene>
    <name evidence="5" type="ORF">TCAL_14274</name>
</gene>
<keyword evidence="3" id="KW-0009">Actin-binding</keyword>
<keyword evidence="1" id="KW-0880">Kelch repeat</keyword>
<feature type="domain" description="BTB" evidence="4">
    <location>
        <begin position="1"/>
        <end position="72"/>
    </location>
</feature>